<comment type="caution">
    <text evidence="3">The sequence shown here is derived from an EMBL/GenBank/DDBJ whole genome shotgun (WGS) entry which is preliminary data.</text>
</comment>
<keyword evidence="2" id="KW-0129">CBS domain</keyword>
<dbReference type="SUPFAM" id="SSF56176">
    <property type="entry name" value="FAD-binding/transporter-associated domain-like"/>
    <property type="match status" value="1"/>
</dbReference>
<organism evidence="3 4">
    <name type="scientific">Rubroshorea leprosula</name>
    <dbReference type="NCBI Taxonomy" id="152421"/>
    <lineage>
        <taxon>Eukaryota</taxon>
        <taxon>Viridiplantae</taxon>
        <taxon>Streptophyta</taxon>
        <taxon>Embryophyta</taxon>
        <taxon>Tracheophyta</taxon>
        <taxon>Spermatophyta</taxon>
        <taxon>Magnoliopsida</taxon>
        <taxon>eudicotyledons</taxon>
        <taxon>Gunneridae</taxon>
        <taxon>Pentapetalae</taxon>
        <taxon>rosids</taxon>
        <taxon>malvids</taxon>
        <taxon>Malvales</taxon>
        <taxon>Dipterocarpaceae</taxon>
        <taxon>Rubroshorea</taxon>
    </lineage>
</organism>
<gene>
    <name evidence="3" type="ORF">SLEP1_g46349</name>
</gene>
<evidence type="ECO:0000256" key="2">
    <source>
        <dbReference type="ARBA" id="ARBA00023122"/>
    </source>
</evidence>
<accession>A0AAV5LM30</accession>
<dbReference type="PANTHER" id="PTHR22777:SF17">
    <property type="entry name" value="UPF0053 PROTEIN SLL0260"/>
    <property type="match status" value="1"/>
</dbReference>
<dbReference type="Proteomes" id="UP001054252">
    <property type="component" value="Unassembled WGS sequence"/>
</dbReference>
<dbReference type="Gene3D" id="3.30.465.10">
    <property type="match status" value="1"/>
</dbReference>
<keyword evidence="1" id="KW-0677">Repeat</keyword>
<name>A0AAV5LM30_9ROSI</name>
<reference evidence="3 4" key="1">
    <citation type="journal article" date="2021" name="Commun. Biol.">
        <title>The genome of Shorea leprosula (Dipterocarpaceae) highlights the ecological relevance of drought in aseasonal tropical rainforests.</title>
        <authorList>
            <person name="Ng K.K.S."/>
            <person name="Kobayashi M.J."/>
            <person name="Fawcett J.A."/>
            <person name="Hatakeyama M."/>
            <person name="Paape T."/>
            <person name="Ng C.H."/>
            <person name="Ang C.C."/>
            <person name="Tnah L.H."/>
            <person name="Lee C.T."/>
            <person name="Nishiyama T."/>
            <person name="Sese J."/>
            <person name="O'Brien M.J."/>
            <person name="Copetti D."/>
            <person name="Mohd Noor M.I."/>
            <person name="Ong R.C."/>
            <person name="Putra M."/>
            <person name="Sireger I.Z."/>
            <person name="Indrioko S."/>
            <person name="Kosugi Y."/>
            <person name="Izuno A."/>
            <person name="Isagi Y."/>
            <person name="Lee S.L."/>
            <person name="Shimizu K.K."/>
        </authorList>
    </citation>
    <scope>NUCLEOTIDE SEQUENCE [LARGE SCALE GENOMIC DNA]</scope>
    <source>
        <strain evidence="3">214</strain>
    </source>
</reference>
<dbReference type="InterPro" id="IPR036318">
    <property type="entry name" value="FAD-bd_PCMH-like_sf"/>
</dbReference>
<sequence>MTPESAVINQPSFISGSKCSSFVQHNQILKCSIKFSSKSNHFPCRVVSSCFNPSIFGGIYSLRLRRHGIVGGRAHLRSLSEENNDLGGDQGEVLGLNLKSLKILLKQGAFIWAMLCCLLVFTCKRLLAAEGVVNAGYGVIEQWALLLRNAWPKVSMVLKIFKKQGVILIALLGLSEFFSMAETSITTLWPWKVRKVAEKESEDGVFQMLHNSVFVTRVVNIRATALLIDTATAISVEAGVSAATGVMTDMIETILEIKDTHVREVMKPLVDVIVTLEDVVEEIVGEIFDENDSKERQYETVSGFVCEVFGYIPRVGESIKVVLKRDNQDDDDKHDEDGSGHQDLKERHQIYRLEVG</sequence>
<keyword evidence="4" id="KW-1185">Reference proteome</keyword>
<protein>
    <submittedName>
        <fullName evidence="3">Uncharacterized protein</fullName>
    </submittedName>
</protein>
<proteinExistence type="predicted"/>
<dbReference type="PANTHER" id="PTHR22777">
    <property type="entry name" value="HEMOLYSIN-RELATED"/>
    <property type="match status" value="1"/>
</dbReference>
<dbReference type="GO" id="GO:0050660">
    <property type="term" value="F:flavin adenine dinucleotide binding"/>
    <property type="evidence" value="ECO:0007669"/>
    <property type="project" value="InterPro"/>
</dbReference>
<evidence type="ECO:0000256" key="1">
    <source>
        <dbReference type="ARBA" id="ARBA00022737"/>
    </source>
</evidence>
<evidence type="ECO:0000313" key="3">
    <source>
        <dbReference type="EMBL" id="GKV38436.1"/>
    </source>
</evidence>
<dbReference type="EMBL" id="BPVZ01000128">
    <property type="protein sequence ID" value="GKV38436.1"/>
    <property type="molecule type" value="Genomic_DNA"/>
</dbReference>
<dbReference type="InterPro" id="IPR016169">
    <property type="entry name" value="FAD-bd_PCMH_sub2"/>
</dbReference>
<dbReference type="AlphaFoldDB" id="A0AAV5LM30"/>
<evidence type="ECO:0000313" key="4">
    <source>
        <dbReference type="Proteomes" id="UP001054252"/>
    </source>
</evidence>